<dbReference type="Proteomes" id="UP000183994">
    <property type="component" value="Unassembled WGS sequence"/>
</dbReference>
<dbReference type="Pfam" id="PF00005">
    <property type="entry name" value="ABC_tran"/>
    <property type="match status" value="1"/>
</dbReference>
<dbReference type="InterPro" id="IPR027417">
    <property type="entry name" value="P-loop_NTPase"/>
</dbReference>
<dbReference type="SMART" id="SM00382">
    <property type="entry name" value="AAA"/>
    <property type="match status" value="1"/>
</dbReference>
<evidence type="ECO:0000256" key="3">
    <source>
        <dbReference type="ARBA" id="ARBA00022840"/>
    </source>
</evidence>
<dbReference type="PANTHER" id="PTHR42781">
    <property type="entry name" value="SPERMIDINE/PUTRESCINE IMPORT ATP-BINDING PROTEIN POTA"/>
    <property type="match status" value="1"/>
</dbReference>
<dbReference type="GO" id="GO:0016887">
    <property type="term" value="F:ATP hydrolysis activity"/>
    <property type="evidence" value="ECO:0007669"/>
    <property type="project" value="InterPro"/>
</dbReference>
<dbReference type="PANTHER" id="PTHR42781:SF4">
    <property type="entry name" value="SPERMIDINE_PUTRESCINE IMPORT ATP-BINDING PROTEIN POTA"/>
    <property type="match status" value="1"/>
</dbReference>
<keyword evidence="6" id="KW-1185">Reference proteome</keyword>
<evidence type="ECO:0000256" key="1">
    <source>
        <dbReference type="ARBA" id="ARBA00022448"/>
    </source>
</evidence>
<dbReference type="OrthoDB" id="9809450at2"/>
<evidence type="ECO:0000313" key="5">
    <source>
        <dbReference type="EMBL" id="SHL09638.1"/>
    </source>
</evidence>
<dbReference type="PROSITE" id="PS50893">
    <property type="entry name" value="ABC_TRANSPORTER_2"/>
    <property type="match status" value="1"/>
</dbReference>
<accession>A0A1M6XUU3</accession>
<keyword evidence="3 5" id="KW-0067">ATP-binding</keyword>
<evidence type="ECO:0000256" key="2">
    <source>
        <dbReference type="ARBA" id="ARBA00022741"/>
    </source>
</evidence>
<dbReference type="SUPFAM" id="SSF52540">
    <property type="entry name" value="P-loop containing nucleoside triphosphate hydrolases"/>
    <property type="match status" value="1"/>
</dbReference>
<dbReference type="InterPro" id="IPR050093">
    <property type="entry name" value="ABC_SmlMolc_Importer"/>
</dbReference>
<dbReference type="InterPro" id="IPR017871">
    <property type="entry name" value="ABC_transporter-like_CS"/>
</dbReference>
<organism evidence="5 6">
    <name type="scientific">Desulfatibacillum alkenivorans DSM 16219</name>
    <dbReference type="NCBI Taxonomy" id="1121393"/>
    <lineage>
        <taxon>Bacteria</taxon>
        <taxon>Pseudomonadati</taxon>
        <taxon>Thermodesulfobacteriota</taxon>
        <taxon>Desulfobacteria</taxon>
        <taxon>Desulfobacterales</taxon>
        <taxon>Desulfatibacillaceae</taxon>
        <taxon>Desulfatibacillum</taxon>
    </lineage>
</organism>
<dbReference type="RefSeq" id="WP_073478597.1">
    <property type="nucleotide sequence ID" value="NZ_FQZU01000045.1"/>
</dbReference>
<dbReference type="InterPro" id="IPR003439">
    <property type="entry name" value="ABC_transporter-like_ATP-bd"/>
</dbReference>
<proteinExistence type="predicted"/>
<dbReference type="EMBL" id="FQZU01000045">
    <property type="protein sequence ID" value="SHL09638.1"/>
    <property type="molecule type" value="Genomic_DNA"/>
</dbReference>
<name>A0A1M6XUU3_9BACT</name>
<evidence type="ECO:0000259" key="4">
    <source>
        <dbReference type="PROSITE" id="PS50893"/>
    </source>
</evidence>
<feature type="domain" description="ABC transporter" evidence="4">
    <location>
        <begin position="2"/>
        <end position="229"/>
    </location>
</feature>
<dbReference type="Gene3D" id="3.40.50.300">
    <property type="entry name" value="P-loop containing nucleotide triphosphate hydrolases"/>
    <property type="match status" value="1"/>
</dbReference>
<dbReference type="PROSITE" id="PS00211">
    <property type="entry name" value="ABC_TRANSPORTER_1"/>
    <property type="match status" value="1"/>
</dbReference>
<dbReference type="GO" id="GO:0005524">
    <property type="term" value="F:ATP binding"/>
    <property type="evidence" value="ECO:0007669"/>
    <property type="project" value="UniProtKB-KW"/>
</dbReference>
<protein>
    <submittedName>
        <fullName evidence="5">Carbohydrate ABC transporter ATP-binding protein, CUT1 family</fullName>
    </submittedName>
</protein>
<evidence type="ECO:0000313" key="6">
    <source>
        <dbReference type="Proteomes" id="UP000183994"/>
    </source>
</evidence>
<reference evidence="6" key="1">
    <citation type="submission" date="2016-11" db="EMBL/GenBank/DDBJ databases">
        <authorList>
            <person name="Varghese N."/>
            <person name="Submissions S."/>
        </authorList>
    </citation>
    <scope>NUCLEOTIDE SEQUENCE [LARGE SCALE GENOMIC DNA]</scope>
    <source>
        <strain evidence="6">DSM 16219</strain>
    </source>
</reference>
<dbReference type="STRING" id="1121393.SAMN02745216_04608"/>
<keyword evidence="2" id="KW-0547">Nucleotide-binding</keyword>
<dbReference type="AlphaFoldDB" id="A0A1M6XUU3"/>
<dbReference type="InterPro" id="IPR003593">
    <property type="entry name" value="AAA+_ATPase"/>
</dbReference>
<keyword evidence="1" id="KW-0813">Transport</keyword>
<sequence>MIQVNQVSFSRNKKPILRDVSLQAEPGQCLALLGPSGAGKTSLLRIIAGLETPDSGEVILSAQVATKGAFAAPPEERKTSMIFQSLALWPHMTVEQHIAFVERGDGETGKDLLTRMKLDGKEKHYPDQLSGGEKQRLAIARALASKPRRLLLDEPFSNLDEILKENLLSLFLEQVRTQNIASIIVTHNVNEAIEKADSMAIMVSGRIKKFWINKKDRIITRKEVLECFEEYRYGK</sequence>
<gene>
    <name evidence="5" type="ORF">SAMN02745216_04608</name>
</gene>